<gene>
    <name evidence="1" type="ORF">SYNPS1DRAFT_25399</name>
</gene>
<protein>
    <submittedName>
        <fullName evidence="1">THO complex subunit 1 transcription elongation factor-domain-containing protein</fullName>
    </submittedName>
</protein>
<sequence>MSTVLDCQRWFCYLESRASRMIAGMAPRGGKSQALLRICNELLRKLAKTDGSEFLGRVMVFLANAFPLSDPSGVNQAGHFNVANTTLYEAKIADAEEEAAASKEKQSWVTGVDSDYAFYHVFWSLQPFFNQPTLLFGEEQFKEFRKTTDTAAQGPPQPMGGHRSSLLFYPKYLTHRNLLPLQMMNSRFQRPILVQMLITLNYLTTFLKEEKEKAELVAKQKGRAPEFVLEGDQEVMELTEPHGRAFVSAVRLVLRHEGNWVMGCPPFDMVATAIVEAMLQSQEKSDTAQFEPLAQSLGTEALTELWEKDPDDQAYLADPQRQSAVPDPLQYLESFLQEYPAGNNSDATNTRRTRRRDAFLPPDLPEFYQEPRLAKMWRAYRCVASVNIRQVCKSEHGNLAQLYAHLNEPDNWSDDEV</sequence>
<evidence type="ECO:0000313" key="1">
    <source>
        <dbReference type="EMBL" id="RKP22739.1"/>
    </source>
</evidence>
<accession>A0A4V1J0U1</accession>
<dbReference type="Proteomes" id="UP000278143">
    <property type="component" value="Unassembled WGS sequence"/>
</dbReference>
<dbReference type="GO" id="GO:0003746">
    <property type="term" value="F:translation elongation factor activity"/>
    <property type="evidence" value="ECO:0007669"/>
    <property type="project" value="UniProtKB-KW"/>
</dbReference>
<keyword evidence="1" id="KW-0251">Elongation factor</keyword>
<reference evidence="2" key="1">
    <citation type="journal article" date="2018" name="Nat. Microbiol.">
        <title>Leveraging single-cell genomics to expand the fungal tree of life.</title>
        <authorList>
            <person name="Ahrendt S.R."/>
            <person name="Quandt C.A."/>
            <person name="Ciobanu D."/>
            <person name="Clum A."/>
            <person name="Salamov A."/>
            <person name="Andreopoulos B."/>
            <person name="Cheng J.F."/>
            <person name="Woyke T."/>
            <person name="Pelin A."/>
            <person name="Henrissat B."/>
            <person name="Reynolds N.K."/>
            <person name="Benny G.L."/>
            <person name="Smith M.E."/>
            <person name="James T.Y."/>
            <person name="Grigoriev I.V."/>
        </authorList>
    </citation>
    <scope>NUCLEOTIDE SEQUENCE [LARGE SCALE GENOMIC DNA]</scope>
    <source>
        <strain evidence="2">Benny S71-1</strain>
    </source>
</reference>
<dbReference type="InterPro" id="IPR021861">
    <property type="entry name" value="THO_THOC1"/>
</dbReference>
<proteinExistence type="predicted"/>
<organism evidence="1 2">
    <name type="scientific">Syncephalis pseudoplumigaleata</name>
    <dbReference type="NCBI Taxonomy" id="1712513"/>
    <lineage>
        <taxon>Eukaryota</taxon>
        <taxon>Fungi</taxon>
        <taxon>Fungi incertae sedis</taxon>
        <taxon>Zoopagomycota</taxon>
        <taxon>Zoopagomycotina</taxon>
        <taxon>Zoopagomycetes</taxon>
        <taxon>Zoopagales</taxon>
        <taxon>Piptocephalidaceae</taxon>
        <taxon>Syncephalis</taxon>
    </lineage>
</organism>
<dbReference type="PANTHER" id="PTHR13265">
    <property type="entry name" value="THO COMPLEX SUBUNIT 1"/>
    <property type="match status" value="1"/>
</dbReference>
<keyword evidence="2" id="KW-1185">Reference proteome</keyword>
<name>A0A4V1J0U1_9FUNG</name>
<keyword evidence="1" id="KW-0648">Protein biosynthesis</keyword>
<evidence type="ECO:0000313" key="2">
    <source>
        <dbReference type="Proteomes" id="UP000278143"/>
    </source>
</evidence>
<dbReference type="GO" id="GO:0000445">
    <property type="term" value="C:THO complex part of transcription export complex"/>
    <property type="evidence" value="ECO:0007669"/>
    <property type="project" value="TreeGrafter"/>
</dbReference>
<dbReference type="Pfam" id="PF11957">
    <property type="entry name" value="efThoc1"/>
    <property type="match status" value="2"/>
</dbReference>
<dbReference type="GO" id="GO:0006406">
    <property type="term" value="P:mRNA export from nucleus"/>
    <property type="evidence" value="ECO:0007669"/>
    <property type="project" value="TreeGrafter"/>
</dbReference>
<dbReference type="OrthoDB" id="9402762at2759"/>
<dbReference type="PANTHER" id="PTHR13265:SF0">
    <property type="entry name" value="HPR1"/>
    <property type="match status" value="1"/>
</dbReference>
<feature type="non-terminal residue" evidence="1">
    <location>
        <position position="417"/>
    </location>
</feature>
<dbReference type="EMBL" id="KZ991730">
    <property type="protein sequence ID" value="RKP22739.1"/>
    <property type="molecule type" value="Genomic_DNA"/>
</dbReference>
<dbReference type="AlphaFoldDB" id="A0A4V1J0U1"/>